<reference evidence="2" key="1">
    <citation type="submission" date="2019-03" db="EMBL/GenBank/DDBJ databases">
        <title>Long read genome sequence of the mycoparasitic Pythium oligandrum ATCC 38472 isolated from sugarbeet rhizosphere.</title>
        <authorList>
            <person name="Gaulin E."/>
        </authorList>
    </citation>
    <scope>NUCLEOTIDE SEQUENCE</scope>
    <source>
        <strain evidence="2">ATCC 38472_TT</strain>
    </source>
</reference>
<protein>
    <submittedName>
        <fullName evidence="2">Uncharacterized protein</fullName>
    </submittedName>
</protein>
<sequence length="121" mass="13948">MLRDGGRKRERSALPTPEEGGGALEKELKRLRLAHEYRSPRDAEEDGDAVMGDGEYGFSPQVRRYTAQDLYQDINATLRECHYLRQLRRFQAERVSYLERRPSSADATTAANIYALQERQT</sequence>
<evidence type="ECO:0000313" key="3">
    <source>
        <dbReference type="Proteomes" id="UP000794436"/>
    </source>
</evidence>
<accession>A0A8K1FRC8</accession>
<organism evidence="2 3">
    <name type="scientific">Pythium oligandrum</name>
    <name type="common">Mycoparasitic fungus</name>
    <dbReference type="NCBI Taxonomy" id="41045"/>
    <lineage>
        <taxon>Eukaryota</taxon>
        <taxon>Sar</taxon>
        <taxon>Stramenopiles</taxon>
        <taxon>Oomycota</taxon>
        <taxon>Peronosporomycetes</taxon>
        <taxon>Pythiales</taxon>
        <taxon>Pythiaceae</taxon>
        <taxon>Pythium</taxon>
    </lineage>
</organism>
<feature type="region of interest" description="Disordered" evidence="1">
    <location>
        <begin position="1"/>
        <end position="25"/>
    </location>
</feature>
<comment type="caution">
    <text evidence="2">The sequence shown here is derived from an EMBL/GenBank/DDBJ whole genome shotgun (WGS) entry which is preliminary data.</text>
</comment>
<evidence type="ECO:0000256" key="1">
    <source>
        <dbReference type="SAM" id="MobiDB-lite"/>
    </source>
</evidence>
<gene>
    <name evidence="2" type="ORF">Poli38472_001023</name>
</gene>
<dbReference type="EMBL" id="SPLM01000001">
    <property type="protein sequence ID" value="TMW68867.1"/>
    <property type="molecule type" value="Genomic_DNA"/>
</dbReference>
<dbReference type="Proteomes" id="UP000794436">
    <property type="component" value="Unassembled WGS sequence"/>
</dbReference>
<dbReference type="AlphaFoldDB" id="A0A8K1FRC8"/>
<feature type="region of interest" description="Disordered" evidence="1">
    <location>
        <begin position="36"/>
        <end position="55"/>
    </location>
</feature>
<evidence type="ECO:0000313" key="2">
    <source>
        <dbReference type="EMBL" id="TMW68867.1"/>
    </source>
</evidence>
<proteinExistence type="predicted"/>
<keyword evidence="3" id="KW-1185">Reference proteome</keyword>
<name>A0A8K1FRC8_PYTOL</name>
<dbReference type="OrthoDB" id="158343at2759"/>